<dbReference type="InterPro" id="IPR029058">
    <property type="entry name" value="AB_hydrolase_fold"/>
</dbReference>
<keyword evidence="4" id="KW-1185">Reference proteome</keyword>
<feature type="region of interest" description="Disordered" evidence="1">
    <location>
        <begin position="28"/>
        <end position="69"/>
    </location>
</feature>
<dbReference type="Proteomes" id="UP000831796">
    <property type="component" value="Chromosome"/>
</dbReference>
<protein>
    <recommendedName>
        <fullName evidence="5">Alpha/beta hydrolase fold-3 domain-containing protein</fullName>
    </recommendedName>
</protein>
<reference evidence="3" key="1">
    <citation type="submission" date="2022-04" db="EMBL/GenBank/DDBJ databases">
        <title>Hymenobacter sp. isolated from the air.</title>
        <authorList>
            <person name="Won M."/>
            <person name="Lee C.-M."/>
            <person name="Woen H.-Y."/>
            <person name="Kwon S.-W."/>
        </authorList>
    </citation>
    <scope>NUCLEOTIDE SEQUENCE</scope>
    <source>
        <strain evidence="3">5116S-3</strain>
    </source>
</reference>
<dbReference type="EMBL" id="CP095046">
    <property type="protein sequence ID" value="UOQ73177.1"/>
    <property type="molecule type" value="Genomic_DNA"/>
</dbReference>
<evidence type="ECO:0000256" key="2">
    <source>
        <dbReference type="SAM" id="SignalP"/>
    </source>
</evidence>
<evidence type="ECO:0000313" key="3">
    <source>
        <dbReference type="EMBL" id="UOQ73177.1"/>
    </source>
</evidence>
<keyword evidence="2" id="KW-0732">Signal</keyword>
<accession>A0A8T9Q6J0</accession>
<feature type="signal peptide" evidence="2">
    <location>
        <begin position="1"/>
        <end position="26"/>
    </location>
</feature>
<dbReference type="KEGG" id="hcu:MUN79_04175"/>
<organism evidence="3 4">
    <name type="scientific">Hymenobacter cellulosilyticus</name>
    <dbReference type="NCBI Taxonomy" id="2932248"/>
    <lineage>
        <taxon>Bacteria</taxon>
        <taxon>Pseudomonadati</taxon>
        <taxon>Bacteroidota</taxon>
        <taxon>Cytophagia</taxon>
        <taxon>Cytophagales</taxon>
        <taxon>Hymenobacteraceae</taxon>
        <taxon>Hymenobacter</taxon>
    </lineage>
</organism>
<dbReference type="AlphaFoldDB" id="A0A8T9Q6J0"/>
<name>A0A8T9Q6J0_9BACT</name>
<evidence type="ECO:0000256" key="1">
    <source>
        <dbReference type="SAM" id="MobiDB-lite"/>
    </source>
</evidence>
<dbReference type="Gene3D" id="3.40.50.1820">
    <property type="entry name" value="alpha/beta hydrolase"/>
    <property type="match status" value="1"/>
</dbReference>
<dbReference type="RefSeq" id="WP_244676532.1">
    <property type="nucleotide sequence ID" value="NZ_CP095046.1"/>
</dbReference>
<feature type="compositionally biased region" description="Low complexity" evidence="1">
    <location>
        <begin position="31"/>
        <end position="69"/>
    </location>
</feature>
<gene>
    <name evidence="3" type="ORF">MUN79_04175</name>
</gene>
<dbReference type="SUPFAM" id="SSF53474">
    <property type="entry name" value="alpha/beta-Hydrolases"/>
    <property type="match status" value="1"/>
</dbReference>
<proteinExistence type="predicted"/>
<evidence type="ECO:0008006" key="5">
    <source>
        <dbReference type="Google" id="ProtNLM"/>
    </source>
</evidence>
<evidence type="ECO:0000313" key="4">
    <source>
        <dbReference type="Proteomes" id="UP000831796"/>
    </source>
</evidence>
<feature type="chain" id="PRO_5035729932" description="Alpha/beta hydrolase fold-3 domain-containing protein" evidence="2">
    <location>
        <begin position="27"/>
        <end position="213"/>
    </location>
</feature>
<sequence length="213" mass="22409">MTPSFSISSRPTWLATALFASTLGLASCGNSSTSEQTTETTATTEAAAADTAATAGAKPVKPAGPAPAWAPNIAPEMQTVIEKLAALQGPTPPETLTPAEVRKAPSATDATMAVMKDFGIPTPPSPLDTMSREVAPGVKARIYVPKGATGPLPVVVYYHGGAGLLPTSTRMTHRCGPWPRKPTLFLFRWLTGRPRKTSFPRRITTRLRPISGC</sequence>